<keyword evidence="2" id="KW-1185">Reference proteome</keyword>
<dbReference type="EMBL" id="SLVX01000031">
    <property type="protein sequence ID" value="TCN34958.1"/>
    <property type="molecule type" value="Genomic_DNA"/>
</dbReference>
<accession>A0A4R2C3L5</accession>
<comment type="caution">
    <text evidence="1">The sequence shown here is derived from an EMBL/GenBank/DDBJ whole genome shotgun (WGS) entry which is preliminary data.</text>
</comment>
<evidence type="ECO:0000313" key="2">
    <source>
        <dbReference type="Proteomes" id="UP000295351"/>
    </source>
</evidence>
<name>A0A4R2C3L5_SHIGR</name>
<dbReference type="RefSeq" id="WP_133036698.1">
    <property type="nucleotide sequence ID" value="NZ_BAABEI010000012.1"/>
</dbReference>
<evidence type="ECO:0000313" key="1">
    <source>
        <dbReference type="EMBL" id="TCN34958.1"/>
    </source>
</evidence>
<dbReference type="AlphaFoldDB" id="A0A4R2C3L5"/>
<protein>
    <submittedName>
        <fullName evidence="1">Uncharacterized protein</fullName>
    </submittedName>
</protein>
<organism evidence="1 2">
    <name type="scientific">Shinella granuli</name>
    <dbReference type="NCBI Taxonomy" id="323621"/>
    <lineage>
        <taxon>Bacteria</taxon>
        <taxon>Pseudomonadati</taxon>
        <taxon>Pseudomonadota</taxon>
        <taxon>Alphaproteobacteria</taxon>
        <taxon>Hyphomicrobiales</taxon>
        <taxon>Rhizobiaceae</taxon>
        <taxon>Shinella</taxon>
    </lineage>
</organism>
<reference evidence="1 2" key="1">
    <citation type="submission" date="2019-03" db="EMBL/GenBank/DDBJ databases">
        <title>Genomic Encyclopedia of Type Strains, Phase IV (KMG-IV): sequencing the most valuable type-strain genomes for metagenomic binning, comparative biology and taxonomic classification.</title>
        <authorList>
            <person name="Goeker M."/>
        </authorList>
    </citation>
    <scope>NUCLEOTIDE SEQUENCE [LARGE SCALE GENOMIC DNA]</scope>
    <source>
        <strain evidence="1 2">DSM 18401</strain>
    </source>
</reference>
<dbReference type="Proteomes" id="UP000295351">
    <property type="component" value="Unassembled WGS sequence"/>
</dbReference>
<gene>
    <name evidence="1" type="ORF">EV665_13139</name>
</gene>
<proteinExistence type="predicted"/>
<sequence length="72" mass="8476">MKLTELEAEFIAEMRAEPGSDNEWAHFDPPFIRKAYDRFVRRGWIEYKGDGPDREFRWTAAGRAALEKETRG</sequence>